<accession>A0A064CUA8</accession>
<dbReference type="EMBL" id="JALN02000001">
    <property type="protein sequence ID" value="KDF02383.1"/>
    <property type="molecule type" value="Genomic_DNA"/>
</dbReference>
<dbReference type="eggNOG" id="ENOG50303MC">
    <property type="taxonomic scope" value="Bacteria"/>
</dbReference>
<organism evidence="1 2">
    <name type="scientific">Mycolicibacterium aromaticivorans JS19b1 = JCM 16368</name>
    <dbReference type="NCBI Taxonomy" id="1440774"/>
    <lineage>
        <taxon>Bacteria</taxon>
        <taxon>Bacillati</taxon>
        <taxon>Actinomycetota</taxon>
        <taxon>Actinomycetes</taxon>
        <taxon>Mycobacteriales</taxon>
        <taxon>Mycobacteriaceae</taxon>
        <taxon>Mycolicibacterium</taxon>
    </lineage>
</organism>
<dbReference type="OrthoDB" id="4629415at2"/>
<name>A0A064CUA8_9MYCO</name>
<comment type="caution">
    <text evidence="1">The sequence shown here is derived from an EMBL/GenBank/DDBJ whole genome shotgun (WGS) entry which is preliminary data.</text>
</comment>
<evidence type="ECO:0000313" key="1">
    <source>
        <dbReference type="EMBL" id="KDF02383.1"/>
    </source>
</evidence>
<protein>
    <submittedName>
        <fullName evidence="1">Long chain fatty acid-CoA synthetase Faa4p</fullName>
    </submittedName>
</protein>
<keyword evidence="2" id="KW-1185">Reference proteome</keyword>
<dbReference type="Proteomes" id="UP000022835">
    <property type="component" value="Unassembled WGS sequence"/>
</dbReference>
<dbReference type="AlphaFoldDB" id="A0A064CUA8"/>
<gene>
    <name evidence="1" type="ORF">Y900_026470</name>
</gene>
<sequence length="61" mass="6939">MAGQCFEIDIRFESNRWLVRIPEINDATEATARDEVELAARECIAARTGIPIGYISVWVRD</sequence>
<dbReference type="RefSeq" id="WP_036345262.1">
    <property type="nucleotide sequence ID" value="NZ_JALN02000001.1"/>
</dbReference>
<evidence type="ECO:0000313" key="2">
    <source>
        <dbReference type="Proteomes" id="UP000022835"/>
    </source>
</evidence>
<reference evidence="1" key="1">
    <citation type="submission" date="2014-05" db="EMBL/GenBank/DDBJ databases">
        <title>Genome sequence of Mycobacterium aromaticivorans strain JS19b1T (= DSM 45407T).</title>
        <authorList>
            <person name="Kwak Y."/>
            <person name="Park G.-S."/>
            <person name="Li Q.X."/>
            <person name="Lee S.-E."/>
            <person name="Shin J.-H."/>
        </authorList>
    </citation>
    <scope>NUCLEOTIDE SEQUENCE [LARGE SCALE GENOMIC DNA]</scope>
    <source>
        <strain evidence="1">JS19b1</strain>
    </source>
</reference>
<proteinExistence type="predicted"/>